<dbReference type="EMBL" id="BMPI01000012">
    <property type="protein sequence ID" value="GGM26323.1"/>
    <property type="molecule type" value="Genomic_DNA"/>
</dbReference>
<evidence type="ECO:0000256" key="2">
    <source>
        <dbReference type="ARBA" id="ARBA00022490"/>
    </source>
</evidence>
<sequence>MLTRPTHMTTLERGMTLSAHGTPALQLAAVGVDLGSANTRIWAAGHATLHATYPTPAGAGRSGPVDRGRITDPKAMQGLLSGLLGERRRPLPSGMVVVACRPVGSDPRGERAMREVLTAVLEPARLLFINTVRAAAIGAAAAPGPLLIADVGAHLTEVAVLSDGIIVAAERQDVGLHDDADGPDPDAALVAAVTGLIGQVRRRPGDRRAIAAAVRGGLLLVGGGAARPRLAARIAGATGIPVRRPAAPQLAAVRGAALAASAALRHSAARP</sequence>
<keyword evidence="3" id="KW-0547">Nucleotide-binding</keyword>
<proteinExistence type="predicted"/>
<evidence type="ECO:0000313" key="5">
    <source>
        <dbReference type="EMBL" id="GGM26323.1"/>
    </source>
</evidence>
<dbReference type="Gene3D" id="3.30.420.40">
    <property type="match status" value="1"/>
</dbReference>
<dbReference type="InterPro" id="IPR043129">
    <property type="entry name" value="ATPase_NBD"/>
</dbReference>
<keyword evidence="2" id="KW-0963">Cytoplasm</keyword>
<evidence type="ECO:0000256" key="1">
    <source>
        <dbReference type="ARBA" id="ARBA00004496"/>
    </source>
</evidence>
<comment type="caution">
    <text evidence="5">The sequence shown here is derived from an EMBL/GenBank/DDBJ whole genome shotgun (WGS) entry which is preliminary data.</text>
</comment>
<evidence type="ECO:0000256" key="4">
    <source>
        <dbReference type="ARBA" id="ARBA00022840"/>
    </source>
</evidence>
<name>A0A917TL84_9ACTN</name>
<protein>
    <recommendedName>
        <fullName evidence="7">Rod shape-determining protein MreB</fullName>
    </recommendedName>
</protein>
<dbReference type="SUPFAM" id="SSF53067">
    <property type="entry name" value="Actin-like ATPase domain"/>
    <property type="match status" value="1"/>
</dbReference>
<organism evidence="5 6">
    <name type="scientific">Dactylosporangium sucinum</name>
    <dbReference type="NCBI Taxonomy" id="1424081"/>
    <lineage>
        <taxon>Bacteria</taxon>
        <taxon>Bacillati</taxon>
        <taxon>Actinomycetota</taxon>
        <taxon>Actinomycetes</taxon>
        <taxon>Micromonosporales</taxon>
        <taxon>Micromonosporaceae</taxon>
        <taxon>Dactylosporangium</taxon>
    </lineage>
</organism>
<keyword evidence="4" id="KW-0067">ATP-binding</keyword>
<dbReference type="InterPro" id="IPR056546">
    <property type="entry name" value="MreB_MamK-like"/>
</dbReference>
<dbReference type="AlphaFoldDB" id="A0A917TL84"/>
<gene>
    <name evidence="5" type="ORF">GCM10007977_029410</name>
</gene>
<reference evidence="5" key="1">
    <citation type="journal article" date="2014" name="Int. J. Syst. Evol. Microbiol.">
        <title>Complete genome sequence of Corynebacterium casei LMG S-19264T (=DSM 44701T), isolated from a smear-ripened cheese.</title>
        <authorList>
            <consortium name="US DOE Joint Genome Institute (JGI-PGF)"/>
            <person name="Walter F."/>
            <person name="Albersmeier A."/>
            <person name="Kalinowski J."/>
            <person name="Ruckert C."/>
        </authorList>
    </citation>
    <scope>NUCLEOTIDE SEQUENCE</scope>
    <source>
        <strain evidence="5">JCM 19831</strain>
    </source>
</reference>
<evidence type="ECO:0000313" key="6">
    <source>
        <dbReference type="Proteomes" id="UP000642070"/>
    </source>
</evidence>
<evidence type="ECO:0000256" key="3">
    <source>
        <dbReference type="ARBA" id="ARBA00022741"/>
    </source>
</evidence>
<dbReference type="PANTHER" id="PTHR42749:SF1">
    <property type="entry name" value="CELL SHAPE-DETERMINING PROTEIN MREB"/>
    <property type="match status" value="1"/>
</dbReference>
<evidence type="ECO:0008006" key="7">
    <source>
        <dbReference type="Google" id="ProtNLM"/>
    </source>
</evidence>
<comment type="subcellular location">
    <subcellularLocation>
        <location evidence="1">Cytoplasm</location>
    </subcellularLocation>
</comment>
<dbReference type="PANTHER" id="PTHR42749">
    <property type="entry name" value="CELL SHAPE-DETERMINING PROTEIN MREB"/>
    <property type="match status" value="1"/>
</dbReference>
<dbReference type="Proteomes" id="UP000642070">
    <property type="component" value="Unassembled WGS sequence"/>
</dbReference>
<dbReference type="GO" id="GO:0005737">
    <property type="term" value="C:cytoplasm"/>
    <property type="evidence" value="ECO:0007669"/>
    <property type="project" value="UniProtKB-SubCell"/>
</dbReference>
<reference evidence="5" key="2">
    <citation type="submission" date="2020-09" db="EMBL/GenBank/DDBJ databases">
        <authorList>
            <person name="Sun Q."/>
            <person name="Ohkuma M."/>
        </authorList>
    </citation>
    <scope>NUCLEOTIDE SEQUENCE</scope>
    <source>
        <strain evidence="5">JCM 19831</strain>
    </source>
</reference>
<dbReference type="Pfam" id="PF06723">
    <property type="entry name" value="MreB_Mbl"/>
    <property type="match status" value="1"/>
</dbReference>
<dbReference type="GO" id="GO:0005524">
    <property type="term" value="F:ATP binding"/>
    <property type="evidence" value="ECO:0007669"/>
    <property type="project" value="UniProtKB-KW"/>
</dbReference>
<accession>A0A917TL84</accession>
<keyword evidence="6" id="KW-1185">Reference proteome</keyword>